<reference evidence="2 3" key="1">
    <citation type="submission" date="2017-09" db="EMBL/GenBank/DDBJ databases">
        <authorList>
            <person name="Ehlers B."/>
            <person name="Leendertz F.H."/>
        </authorList>
    </citation>
    <scope>NUCLEOTIDE SEQUENCE [LARGE SCALE GENOMIC DNA]</scope>
    <source>
        <strain evidence="2 3">CGMCC 4.6857</strain>
    </source>
</reference>
<protein>
    <submittedName>
        <fullName evidence="2">Peptidase inhibitor family I36</fullName>
    </submittedName>
</protein>
<evidence type="ECO:0000313" key="3">
    <source>
        <dbReference type="Proteomes" id="UP000219612"/>
    </source>
</evidence>
<evidence type="ECO:0000313" key="2">
    <source>
        <dbReference type="EMBL" id="SNY24977.1"/>
    </source>
</evidence>
<dbReference type="OrthoDB" id="3300642at2"/>
<dbReference type="RefSeq" id="WP_097319021.1">
    <property type="nucleotide sequence ID" value="NZ_OBDY01000002.1"/>
</dbReference>
<dbReference type="Gene3D" id="2.60.20.10">
    <property type="entry name" value="Crystallins"/>
    <property type="match status" value="1"/>
</dbReference>
<keyword evidence="3" id="KW-1185">Reference proteome</keyword>
<dbReference type="AlphaFoldDB" id="A0A285GN45"/>
<organism evidence="2 3">
    <name type="scientific">Paractinoplanes atraurantiacus</name>
    <dbReference type="NCBI Taxonomy" id="1036182"/>
    <lineage>
        <taxon>Bacteria</taxon>
        <taxon>Bacillati</taxon>
        <taxon>Actinomycetota</taxon>
        <taxon>Actinomycetes</taxon>
        <taxon>Micromonosporales</taxon>
        <taxon>Micromonosporaceae</taxon>
        <taxon>Paractinoplanes</taxon>
    </lineage>
</organism>
<keyword evidence="1" id="KW-0732">Signal</keyword>
<proteinExistence type="predicted"/>
<gene>
    <name evidence="2" type="ORF">SAMN05421748_102266</name>
</gene>
<dbReference type="Proteomes" id="UP000219612">
    <property type="component" value="Unassembled WGS sequence"/>
</dbReference>
<sequence length="142" mass="15496">MKLRTVLRSAAAAAVVLGGSLAVTSSPAQAAWTCQAGYVCFYENANLTGSVAVLPELSMSSPSWPGQAADFRNYSYYNGHNLNDSVSSVINRTNRTLWVYEHGNFNQSKRGRYNGIGAGQAFNFGHDEELQDNRASSARFYE</sequence>
<feature type="chain" id="PRO_5012650984" evidence="1">
    <location>
        <begin position="31"/>
        <end position="142"/>
    </location>
</feature>
<dbReference type="Pfam" id="PF03995">
    <property type="entry name" value="Inhibitor_I36"/>
    <property type="match status" value="1"/>
</dbReference>
<name>A0A285GN45_9ACTN</name>
<evidence type="ECO:0000256" key="1">
    <source>
        <dbReference type="SAM" id="SignalP"/>
    </source>
</evidence>
<feature type="signal peptide" evidence="1">
    <location>
        <begin position="1"/>
        <end position="30"/>
    </location>
</feature>
<dbReference type="EMBL" id="OBDY01000002">
    <property type="protein sequence ID" value="SNY24977.1"/>
    <property type="molecule type" value="Genomic_DNA"/>
</dbReference>
<accession>A0A285GN45</accession>